<feature type="chain" id="PRO_5039688946" description="FAS1 domain-containing protein" evidence="1">
    <location>
        <begin position="22"/>
        <end position="174"/>
    </location>
</feature>
<evidence type="ECO:0000256" key="1">
    <source>
        <dbReference type="SAM" id="SignalP"/>
    </source>
</evidence>
<comment type="caution">
    <text evidence="3">The sequence shown here is derived from an EMBL/GenBank/DDBJ whole genome shotgun (WGS) entry which is preliminary data.</text>
</comment>
<dbReference type="Gene3D" id="2.30.180.10">
    <property type="entry name" value="FAS1 domain"/>
    <property type="match status" value="1"/>
</dbReference>
<dbReference type="PANTHER" id="PTHR10900">
    <property type="entry name" value="PERIOSTIN-RELATED"/>
    <property type="match status" value="1"/>
</dbReference>
<dbReference type="InterPro" id="IPR050904">
    <property type="entry name" value="Adhesion/Biosynth-related"/>
</dbReference>
<evidence type="ECO:0000259" key="2">
    <source>
        <dbReference type="PROSITE" id="PS50213"/>
    </source>
</evidence>
<organism evidence="3 4">
    <name type="scientific">Galdieria partita</name>
    <dbReference type="NCBI Taxonomy" id="83374"/>
    <lineage>
        <taxon>Eukaryota</taxon>
        <taxon>Rhodophyta</taxon>
        <taxon>Bangiophyceae</taxon>
        <taxon>Galdieriales</taxon>
        <taxon>Galdieriaceae</taxon>
        <taxon>Galdieria</taxon>
    </lineage>
</organism>
<reference evidence="3" key="2">
    <citation type="submission" date="2022-01" db="EMBL/GenBank/DDBJ databases">
        <authorList>
            <person name="Hirooka S."/>
            <person name="Miyagishima S.Y."/>
        </authorList>
    </citation>
    <scope>NUCLEOTIDE SEQUENCE</scope>
    <source>
        <strain evidence="3">NBRC 102759</strain>
    </source>
</reference>
<evidence type="ECO:0000313" key="3">
    <source>
        <dbReference type="EMBL" id="GJQ11520.1"/>
    </source>
</evidence>
<name>A0A9C7PW91_9RHOD</name>
<feature type="signal peptide" evidence="1">
    <location>
        <begin position="1"/>
        <end position="21"/>
    </location>
</feature>
<dbReference type="PROSITE" id="PS50213">
    <property type="entry name" value="FAS1"/>
    <property type="match status" value="1"/>
</dbReference>
<reference evidence="3" key="1">
    <citation type="journal article" date="2022" name="Proc. Natl. Acad. Sci. U.S.A.">
        <title>Life cycle and functional genomics of the unicellular red alga Galdieria for elucidating algal and plant evolution and industrial use.</title>
        <authorList>
            <person name="Hirooka S."/>
            <person name="Itabashi T."/>
            <person name="Ichinose T.M."/>
            <person name="Onuma R."/>
            <person name="Fujiwara T."/>
            <person name="Yamashita S."/>
            <person name="Jong L.W."/>
            <person name="Tomita R."/>
            <person name="Iwane A.H."/>
            <person name="Miyagishima S.Y."/>
        </authorList>
    </citation>
    <scope>NUCLEOTIDE SEQUENCE</scope>
    <source>
        <strain evidence="3">NBRC 102759</strain>
    </source>
</reference>
<dbReference type="EMBL" id="BQMJ01000025">
    <property type="protein sequence ID" value="GJQ11520.1"/>
    <property type="molecule type" value="Genomic_DNA"/>
</dbReference>
<feature type="domain" description="FAS1" evidence="2">
    <location>
        <begin position="33"/>
        <end position="167"/>
    </location>
</feature>
<dbReference type="InterPro" id="IPR036378">
    <property type="entry name" value="FAS1_dom_sf"/>
</dbReference>
<dbReference type="SMART" id="SM00554">
    <property type="entry name" value="FAS1"/>
    <property type="match status" value="1"/>
</dbReference>
<dbReference type="PANTHER" id="PTHR10900:SF77">
    <property type="entry name" value="FI19380P1"/>
    <property type="match status" value="1"/>
</dbReference>
<accession>A0A9C7PW91</accession>
<dbReference type="GO" id="GO:0005615">
    <property type="term" value="C:extracellular space"/>
    <property type="evidence" value="ECO:0007669"/>
    <property type="project" value="TreeGrafter"/>
</dbReference>
<dbReference type="AlphaFoldDB" id="A0A9C7PW91"/>
<keyword evidence="4" id="KW-1185">Reference proteome</keyword>
<keyword evidence="1" id="KW-0732">Signal</keyword>
<dbReference type="InterPro" id="IPR000782">
    <property type="entry name" value="FAS1_domain"/>
</dbReference>
<evidence type="ECO:0000313" key="4">
    <source>
        <dbReference type="Proteomes" id="UP001061958"/>
    </source>
</evidence>
<protein>
    <recommendedName>
        <fullName evidence="2">FAS1 domain-containing protein</fullName>
    </recommendedName>
</protein>
<dbReference type="Proteomes" id="UP001061958">
    <property type="component" value="Unassembled WGS sequence"/>
</dbReference>
<sequence>MYVKALCFILLFVVAGTVTYASPLSYTSRASSNDTIAAELEKMKNFTTLLTLANISNLTGTLENASLSVTLFAPTNDGISSTLKAANISESAVVKNSTLVKMILEYHIVPQPLKTSSFSAVNSFKTLEGSNITVTKNNTGIFVNGFEIIKMNVKADKSIIQVIDGLLIPPGIVV</sequence>
<proteinExistence type="predicted"/>
<gene>
    <name evidence="3" type="ORF">GpartN1_g3311.t1</name>
</gene>
<dbReference type="Pfam" id="PF02469">
    <property type="entry name" value="Fasciclin"/>
    <property type="match status" value="1"/>
</dbReference>
<dbReference type="OrthoDB" id="540756at2759"/>
<dbReference type="SUPFAM" id="SSF82153">
    <property type="entry name" value="FAS1 domain"/>
    <property type="match status" value="1"/>
</dbReference>